<dbReference type="Gene3D" id="3.40.190.10">
    <property type="entry name" value="Periplasmic binding protein-like II"/>
    <property type="match status" value="2"/>
</dbReference>
<organism evidence="8 9">
    <name type="scientific">Paraburkholderia bannensis</name>
    <dbReference type="NCBI Taxonomy" id="765414"/>
    <lineage>
        <taxon>Bacteria</taxon>
        <taxon>Pseudomonadati</taxon>
        <taxon>Pseudomonadota</taxon>
        <taxon>Betaproteobacteria</taxon>
        <taxon>Burkholderiales</taxon>
        <taxon>Burkholderiaceae</taxon>
        <taxon>Paraburkholderia</taxon>
    </lineage>
</organism>
<feature type="domain" description="Solute-binding protein family 3/N-terminal" evidence="6">
    <location>
        <begin position="39"/>
        <end position="261"/>
    </location>
</feature>
<dbReference type="PANTHER" id="PTHR35936:SF35">
    <property type="entry name" value="L-CYSTINE-BINDING PROTEIN TCYJ"/>
    <property type="match status" value="1"/>
</dbReference>
<dbReference type="GO" id="GO:0030313">
    <property type="term" value="C:cell envelope"/>
    <property type="evidence" value="ECO:0007669"/>
    <property type="project" value="UniProtKB-SubCell"/>
</dbReference>
<feature type="chain" id="PRO_5031330422" evidence="5">
    <location>
        <begin position="28"/>
        <end position="268"/>
    </location>
</feature>
<comment type="caution">
    <text evidence="8">The sequence shown here is derived from an EMBL/GenBank/DDBJ whole genome shotgun (WGS) entry which is preliminary data.</text>
</comment>
<dbReference type="Proteomes" id="UP000571554">
    <property type="component" value="Unassembled WGS sequence"/>
</dbReference>
<evidence type="ECO:0000256" key="1">
    <source>
        <dbReference type="ARBA" id="ARBA00004196"/>
    </source>
</evidence>
<dbReference type="AlphaFoldDB" id="A0A7W9TVA7"/>
<comment type="subcellular location">
    <subcellularLocation>
        <location evidence="1">Cell envelope</location>
    </subcellularLocation>
</comment>
<dbReference type="InterPro" id="IPR001320">
    <property type="entry name" value="Iontro_rcpt_C"/>
</dbReference>
<dbReference type="SMART" id="SM00079">
    <property type="entry name" value="PBPe"/>
    <property type="match status" value="1"/>
</dbReference>
<evidence type="ECO:0000256" key="2">
    <source>
        <dbReference type="ARBA" id="ARBA00010333"/>
    </source>
</evidence>
<gene>
    <name evidence="8" type="ORF">F4827_001931</name>
</gene>
<evidence type="ECO:0000259" key="6">
    <source>
        <dbReference type="SMART" id="SM00062"/>
    </source>
</evidence>
<dbReference type="PANTHER" id="PTHR35936">
    <property type="entry name" value="MEMBRANE-BOUND LYTIC MUREIN TRANSGLYCOSYLASE F"/>
    <property type="match status" value="1"/>
</dbReference>
<sequence>MMKVSKLFLAGAIAFTSLGFTAVAAHAEDLLDSVKQAGVLKIGLEGTYPPFDSRNSSGELEGFDVDVAKAVAAKLGVKPEFIPTEWSGIIAALQAGKFDVIVNQVTITPQRQQALDFSQPYTFSAAQLIQRADDKREFTSLDQFKGEQKIGVTLGTNYDSMARAVPGINVQTYPGAPEKLRDLAAKRIDATIDDRLMLPYMIKTSHLPLRPGAVLKGANQEMGIPFRKGNPKFEKAINDALTQLKQDGTLKKISMHWFGSDVTVPVAQ</sequence>
<dbReference type="PROSITE" id="PS01039">
    <property type="entry name" value="SBP_BACTERIAL_3"/>
    <property type="match status" value="1"/>
</dbReference>
<name>A0A7W9TVA7_9BURK</name>
<reference evidence="8 9" key="1">
    <citation type="submission" date="2020-08" db="EMBL/GenBank/DDBJ databases">
        <title>Above-ground endophytic microbial communities from plants in different locations in the United States.</title>
        <authorList>
            <person name="Frank C."/>
        </authorList>
    </citation>
    <scope>NUCLEOTIDE SEQUENCE [LARGE SCALE GENOMIC DNA]</scope>
    <source>
        <strain evidence="8 9">WP4_2_2</strain>
    </source>
</reference>
<dbReference type="SMART" id="SM00062">
    <property type="entry name" value="PBPb"/>
    <property type="match status" value="1"/>
</dbReference>
<feature type="domain" description="Ionotropic glutamate receptor C-terminal" evidence="7">
    <location>
        <begin position="39"/>
        <end position="260"/>
    </location>
</feature>
<dbReference type="Pfam" id="PF00497">
    <property type="entry name" value="SBP_bac_3"/>
    <property type="match status" value="1"/>
</dbReference>
<feature type="signal peptide" evidence="5">
    <location>
        <begin position="1"/>
        <end position="27"/>
    </location>
</feature>
<evidence type="ECO:0000313" key="9">
    <source>
        <dbReference type="Proteomes" id="UP000571554"/>
    </source>
</evidence>
<dbReference type="InterPro" id="IPR018313">
    <property type="entry name" value="SBP_3_CS"/>
</dbReference>
<evidence type="ECO:0000313" key="8">
    <source>
        <dbReference type="EMBL" id="MBB6102083.1"/>
    </source>
</evidence>
<evidence type="ECO:0000256" key="5">
    <source>
        <dbReference type="SAM" id="SignalP"/>
    </source>
</evidence>
<dbReference type="InterPro" id="IPR001638">
    <property type="entry name" value="Solute-binding_3/MltF_N"/>
</dbReference>
<comment type="similarity">
    <text evidence="2 4">Belongs to the bacterial solute-binding protein 3 family.</text>
</comment>
<keyword evidence="9" id="KW-1185">Reference proteome</keyword>
<proteinExistence type="inferred from homology"/>
<protein>
    <submittedName>
        <fullName evidence="8">Cystine transport system substrate-binding protein</fullName>
    </submittedName>
</protein>
<dbReference type="GO" id="GO:0016020">
    <property type="term" value="C:membrane"/>
    <property type="evidence" value="ECO:0007669"/>
    <property type="project" value="InterPro"/>
</dbReference>
<dbReference type="SUPFAM" id="SSF53850">
    <property type="entry name" value="Periplasmic binding protein-like II"/>
    <property type="match status" value="1"/>
</dbReference>
<evidence type="ECO:0000256" key="3">
    <source>
        <dbReference type="ARBA" id="ARBA00022729"/>
    </source>
</evidence>
<keyword evidence="3 5" id="KW-0732">Signal</keyword>
<evidence type="ECO:0000256" key="4">
    <source>
        <dbReference type="RuleBase" id="RU003744"/>
    </source>
</evidence>
<dbReference type="GO" id="GO:0015276">
    <property type="term" value="F:ligand-gated monoatomic ion channel activity"/>
    <property type="evidence" value="ECO:0007669"/>
    <property type="project" value="InterPro"/>
</dbReference>
<dbReference type="EMBL" id="JACHBW010000004">
    <property type="protein sequence ID" value="MBB6102083.1"/>
    <property type="molecule type" value="Genomic_DNA"/>
</dbReference>
<evidence type="ECO:0000259" key="7">
    <source>
        <dbReference type="SMART" id="SM00079"/>
    </source>
</evidence>
<accession>A0A7W9TVA7</accession>